<organism evidence="2 3">
    <name type="scientific">Bradyrhizobium niftali</name>
    <dbReference type="NCBI Taxonomy" id="2560055"/>
    <lineage>
        <taxon>Bacteria</taxon>
        <taxon>Pseudomonadati</taxon>
        <taxon>Pseudomonadota</taxon>
        <taxon>Alphaproteobacteria</taxon>
        <taxon>Hyphomicrobiales</taxon>
        <taxon>Nitrobacteraceae</taxon>
        <taxon>Bradyrhizobium</taxon>
    </lineage>
</organism>
<dbReference type="RefSeq" id="WP_135177401.1">
    <property type="nucleotide sequence ID" value="NZ_SPQT01000022.1"/>
</dbReference>
<dbReference type="OrthoDB" id="8255354at2"/>
<dbReference type="Proteomes" id="UP000297966">
    <property type="component" value="Unassembled WGS sequence"/>
</dbReference>
<evidence type="ECO:0000313" key="2">
    <source>
        <dbReference type="EMBL" id="TFV43665.1"/>
    </source>
</evidence>
<dbReference type="AlphaFoldDB" id="A0A4Y9LJZ3"/>
<feature type="chain" id="PRO_5021391845" evidence="1">
    <location>
        <begin position="23"/>
        <end position="73"/>
    </location>
</feature>
<proteinExistence type="predicted"/>
<protein>
    <submittedName>
        <fullName evidence="2">Uncharacterized protein</fullName>
    </submittedName>
</protein>
<evidence type="ECO:0000313" key="3">
    <source>
        <dbReference type="Proteomes" id="UP000297966"/>
    </source>
</evidence>
<evidence type="ECO:0000256" key="1">
    <source>
        <dbReference type="SAM" id="SignalP"/>
    </source>
</evidence>
<feature type="signal peptide" evidence="1">
    <location>
        <begin position="1"/>
        <end position="22"/>
    </location>
</feature>
<reference evidence="2 3" key="1">
    <citation type="submission" date="2019-03" db="EMBL/GenBank/DDBJ databases">
        <title>Bradyrhizobium diversity isolated from nodules of Chamaecrista fasciculata.</title>
        <authorList>
            <person name="Klepa M.S."/>
            <person name="Urquiaga M.O."/>
            <person name="Hungria M."/>
            <person name="Delamuta J.R."/>
        </authorList>
    </citation>
    <scope>NUCLEOTIDE SEQUENCE [LARGE SCALE GENOMIC DNA]</scope>
    <source>
        <strain evidence="2 3">CNPSo 3448</strain>
    </source>
</reference>
<gene>
    <name evidence="2" type="ORF">E4K65_31315</name>
</gene>
<keyword evidence="1" id="KW-0732">Signal</keyword>
<dbReference type="EMBL" id="SPQT01000022">
    <property type="protein sequence ID" value="TFV43665.1"/>
    <property type="molecule type" value="Genomic_DNA"/>
</dbReference>
<accession>A0A4Y9LJZ3</accession>
<name>A0A4Y9LJZ3_9BRAD</name>
<keyword evidence="3" id="KW-1185">Reference proteome</keyword>
<comment type="caution">
    <text evidence="2">The sequence shown here is derived from an EMBL/GenBank/DDBJ whole genome shotgun (WGS) entry which is preliminary data.</text>
</comment>
<sequence>MKTLLTMAFVAATLASAVPAHADRFAYTGSLKQGEFFVRQPAAPRAPDWMNARAEAPQATPRPVRGGIGLRMP</sequence>